<organism evidence="3 4">
    <name type="scientific">Rhizophagus irregularis (strain DAOM 197198w)</name>
    <name type="common">Glomus intraradices</name>
    <dbReference type="NCBI Taxonomy" id="1432141"/>
    <lineage>
        <taxon>Eukaryota</taxon>
        <taxon>Fungi</taxon>
        <taxon>Fungi incertae sedis</taxon>
        <taxon>Mucoromycota</taxon>
        <taxon>Glomeromycotina</taxon>
        <taxon>Glomeromycetes</taxon>
        <taxon>Glomerales</taxon>
        <taxon>Glomeraceae</taxon>
        <taxon>Rhizophagus</taxon>
    </lineage>
</organism>
<evidence type="ECO:0000259" key="1">
    <source>
        <dbReference type="PROSITE" id="PS50878"/>
    </source>
</evidence>
<dbReference type="SUPFAM" id="SSF53098">
    <property type="entry name" value="Ribonuclease H-like"/>
    <property type="match status" value="1"/>
</dbReference>
<dbReference type="InterPro" id="IPR012337">
    <property type="entry name" value="RNaseH-like_sf"/>
</dbReference>
<keyword evidence="4" id="KW-1185">Reference proteome</keyword>
<feature type="domain" description="RNase H type-1" evidence="2">
    <location>
        <begin position="1245"/>
        <end position="1391"/>
    </location>
</feature>
<dbReference type="Pfam" id="PF00078">
    <property type="entry name" value="RVT_1"/>
    <property type="match status" value="1"/>
</dbReference>
<name>A0A015KJC4_RHIIW</name>
<dbReference type="STRING" id="1432141.A0A015KJC4"/>
<feature type="domain" description="Reverse transcriptase" evidence="1">
    <location>
        <begin position="512"/>
        <end position="814"/>
    </location>
</feature>
<dbReference type="InterPro" id="IPR043502">
    <property type="entry name" value="DNA/RNA_pol_sf"/>
</dbReference>
<dbReference type="EMBL" id="JEMT01017641">
    <property type="protein sequence ID" value="EXX67659.1"/>
    <property type="molecule type" value="Genomic_DNA"/>
</dbReference>
<dbReference type="Proteomes" id="UP000022910">
    <property type="component" value="Unassembled WGS sequence"/>
</dbReference>
<dbReference type="GO" id="GO:0004523">
    <property type="term" value="F:RNA-DNA hybrid ribonuclease activity"/>
    <property type="evidence" value="ECO:0007669"/>
    <property type="project" value="InterPro"/>
</dbReference>
<dbReference type="PANTHER" id="PTHR19446">
    <property type="entry name" value="REVERSE TRANSCRIPTASES"/>
    <property type="match status" value="1"/>
</dbReference>
<reference evidence="3 4" key="1">
    <citation type="submission" date="2014-02" db="EMBL/GenBank/DDBJ databases">
        <title>Single nucleus genome sequencing reveals high similarity among nuclei of an endomycorrhizal fungus.</title>
        <authorList>
            <person name="Lin K."/>
            <person name="Geurts R."/>
            <person name="Zhang Z."/>
            <person name="Limpens E."/>
            <person name="Saunders D.G."/>
            <person name="Mu D."/>
            <person name="Pang E."/>
            <person name="Cao H."/>
            <person name="Cha H."/>
            <person name="Lin T."/>
            <person name="Zhou Q."/>
            <person name="Shang Y."/>
            <person name="Li Y."/>
            <person name="Ivanov S."/>
            <person name="Sharma T."/>
            <person name="Velzen R.V."/>
            <person name="Ruijter N.D."/>
            <person name="Aanen D.K."/>
            <person name="Win J."/>
            <person name="Kamoun S."/>
            <person name="Bisseling T."/>
            <person name="Huang S."/>
        </authorList>
    </citation>
    <scope>NUCLEOTIDE SEQUENCE [LARGE SCALE GENOMIC DNA]</scope>
    <source>
        <strain evidence="4">DAOM197198w</strain>
    </source>
</reference>
<accession>A0A015KJC4</accession>
<dbReference type="InterPro" id="IPR005135">
    <property type="entry name" value="Endo/exonuclease/phosphatase"/>
</dbReference>
<evidence type="ECO:0000313" key="3">
    <source>
        <dbReference type="EMBL" id="EXX67659.1"/>
    </source>
</evidence>
<sequence>MLMSYWAPSPSNSRPHDGVGLLLRHPLHKHVQKIDPWKGRLLKLDLFFHQTKISIISVYIPSYHSIHYKEPRSNNYHVIILGDFNADEISHSHLPQHHLKILRSLSSRYFTDHQSHISSISGPSLTFYHQNGSSRLDYIWSSPGFPASGLFSQVETCPKLNDNQFTDHRVLITAFDFSSCFATLAKARLKQKSEQRTIFLYKNLNDDIWDKFSNEVNSRLELYLATHHPSISSLSALSLDKLWHALKRSILGGAIDSLPFQHVSNTHHHKYPPELIMLIAINKFLDRLLFKLTTSRPNRPAQISQMINSLPTQLILLKSILTDYTIPFYSTTPLSIFVKFLRSQKALVSAYLSTQFHQHRVDSIEYYTALRDEHFSTSPGSFIFSALSVEHRSIVLDRVLVVIDSKPTLLTDPTDIKQAAIKHFQSVVTPPLVQYSSTDSFPPRWQRAYTPLSDLDSSLYNSVMSPILEDEWKNILHSMPNNKASGPSKISYEMLKHLTGEAFNLSLVLANACLIHGDIPADWREALAYPIPKPHEFDAQLKNTRPITLLETVRKCVVKVVTTRLSKILADNQVLQGGNFAGLPGGSTDIPIKMLDAIIHQRRFDKTDDQELWIVSQDISKAFDSIDLNMLRLALLRLHIPSLLIKFIINLFTRRNNKIITCHGDTPGYRVRIGIDQGEIISPLLWVIYLDPLFTTLNREASDPFILKSFALLDYSPIEYEQHNFPVSHITFMDDSTLIASSKRGIEDRLSITAEFYTLNNTQANSAKYILLSSEQFSQTIEFDLSPSPLIFNSFLTLKALALSTSFRFLGVWFNLSASSRFVHNQTISMVKDMAALLSPKKLLAQHVAYLYNIVLLPRLEFRLQTTLFAESTTNRMVSPMLSLIRKKAGLASVTPLSALFTLLPFSIQQAFGRFLSSHVASWQKIFSHPSYKIFANYMITYLQGFLDCDACPSIIDLEPWSHTFSLRTHSLFNSLLFSSRLNITWSLTFRPPRKDLRLAIPLRSILPKELLTSMENVRKNFCTHFLAQLITPCGSRFLPWKDLCFLKRVSNKGSVPAWFTYLFNLVVIPNSFSFFVLPQFKISNSYTVASIFPIDISRNYWFNPQWAISFNRNTNSFLVGCVITTYPAPRNEALISHWIASSVDDLLSDFIACQGCASAYPRSSTSKTLLKRCPSEKCFSYVPLSNLIRYPTKPRTYIHADTRSVSLSASLSYAKSSLLFHLFAPVRSPLMNNQVSQISDIQLPSSASALYIDGSFLPPSSHLISSMTYAWTAIDPDGFILESHYNITPCVFPSALRSEIFALLHGLDSLPRNSKITVATDCPQLLSLWSLYADAPFIPRMLKESNHLLWTSIRTIMSQKNLDVTLIKVPAHADDPLNNHVDALAKAAHTDLHLPSHSSSELLAPCILQFNSLPVDMNIRKFIGDIFDAKSLLTLALLPRFNLNSSISDIDWACTKFCFNNKQLQFSHRNGRSDFCAFRIKILLDMLPTLTTLQRRKPHIYDPSWLCPQCNSFPETLDHLWTCPYILPEFSPFNTFKTLLLVLRTVCLGKFLSTTPLKSLPDSFVMEFTAMDCWDCDPPSNSCLRLTRGLIPMSLTSFLGTYFSLSTICSILDTPLHDFHFDLYVQIWLCRSVFFHHWESAQGITNKMKSSVIGPSSTTHPFSQISSAILTPSLATASLDSWVSWVSSYIIHGGSWISHLDF</sequence>
<dbReference type="Pfam" id="PF03372">
    <property type="entry name" value="Exo_endo_phos"/>
    <property type="match status" value="1"/>
</dbReference>
<dbReference type="SUPFAM" id="SSF56672">
    <property type="entry name" value="DNA/RNA polymerases"/>
    <property type="match status" value="1"/>
</dbReference>
<evidence type="ECO:0008006" key="5">
    <source>
        <dbReference type="Google" id="ProtNLM"/>
    </source>
</evidence>
<dbReference type="InterPro" id="IPR036397">
    <property type="entry name" value="RNaseH_sf"/>
</dbReference>
<dbReference type="InterPro" id="IPR000477">
    <property type="entry name" value="RT_dom"/>
</dbReference>
<dbReference type="Pfam" id="PF00075">
    <property type="entry name" value="RNase_H"/>
    <property type="match status" value="1"/>
</dbReference>
<dbReference type="PROSITE" id="PS50879">
    <property type="entry name" value="RNASE_H_1"/>
    <property type="match status" value="1"/>
</dbReference>
<dbReference type="PROSITE" id="PS50878">
    <property type="entry name" value="RT_POL"/>
    <property type="match status" value="1"/>
</dbReference>
<dbReference type="HOGENOM" id="CLU_002435_10_1_1"/>
<protein>
    <recommendedName>
        <fullName evidence="5">RNA-directed DNA polymerase from mobile element jockey-like</fullName>
    </recommendedName>
</protein>
<dbReference type="SUPFAM" id="SSF56219">
    <property type="entry name" value="DNase I-like"/>
    <property type="match status" value="1"/>
</dbReference>
<dbReference type="Gene3D" id="3.60.10.10">
    <property type="entry name" value="Endonuclease/exonuclease/phosphatase"/>
    <property type="match status" value="1"/>
</dbReference>
<proteinExistence type="predicted"/>
<comment type="caution">
    <text evidence="3">The sequence shown here is derived from an EMBL/GenBank/DDBJ whole genome shotgun (WGS) entry which is preliminary data.</text>
</comment>
<evidence type="ECO:0000313" key="4">
    <source>
        <dbReference type="Proteomes" id="UP000022910"/>
    </source>
</evidence>
<dbReference type="Gene3D" id="3.30.420.10">
    <property type="entry name" value="Ribonuclease H-like superfamily/Ribonuclease H"/>
    <property type="match status" value="1"/>
</dbReference>
<gene>
    <name evidence="3" type="ORF">RirG_112440</name>
</gene>
<dbReference type="InterPro" id="IPR002156">
    <property type="entry name" value="RNaseH_domain"/>
</dbReference>
<dbReference type="InterPro" id="IPR036691">
    <property type="entry name" value="Endo/exonu/phosph_ase_sf"/>
</dbReference>
<evidence type="ECO:0000259" key="2">
    <source>
        <dbReference type="PROSITE" id="PS50879"/>
    </source>
</evidence>
<dbReference type="GO" id="GO:0003676">
    <property type="term" value="F:nucleic acid binding"/>
    <property type="evidence" value="ECO:0007669"/>
    <property type="project" value="InterPro"/>
</dbReference>